<gene>
    <name evidence="1" type="primary">orf186</name>
</gene>
<organism evidence="1">
    <name type="scientific">Palisada sp</name>
    <dbReference type="NCBI Taxonomy" id="1955416"/>
    <lineage>
        <taxon>Eukaryota</taxon>
        <taxon>Rhodophyta</taxon>
        <taxon>Florideophyceae</taxon>
        <taxon>Rhodymeniophycidae</taxon>
        <taxon>Ceramiales</taxon>
        <taxon>Rhodomelaceae</taxon>
        <taxon>Laurencieae</taxon>
        <taxon>Palisada</taxon>
    </lineage>
</organism>
<protein>
    <submittedName>
        <fullName evidence="1">Uncharacterized protein</fullName>
    </submittedName>
</protein>
<name>A0A1Z1MSD4_9FLOR</name>
<dbReference type="EMBL" id="MF101453">
    <property type="protein sequence ID" value="ARW68675.1"/>
    <property type="molecule type" value="Genomic_DNA"/>
</dbReference>
<evidence type="ECO:0000313" key="1">
    <source>
        <dbReference type="EMBL" id="ARW68675.1"/>
    </source>
</evidence>
<proteinExistence type="predicted"/>
<sequence length="304" mass="35062">MSIITADIYDFFLVADIAKIVKNEWLELILEKVCRGHNQWGSITHDKRLRTVAKNSRSFDCSINTEKYILLDGVYYRIHLNIYDNCALQGNISYAYLLSNVSLSTKKKEILTKKDKKHMILTLNENPEDFIEYSGGDLENHTAAVETDKMFELLHKELGLKGYYGMAKQTVGSSVFKLFQDCLKQWFCFDSSADFYMHVKEMSHEQLMKNQNETIIYLAKTNGGRCYNNRPLEPSIKGILVDINITGCYGSGLSLQRYPIGKPMILSYNLNTSKNKYHSLREFLKLYGDELVRLKILNSIKIIL</sequence>
<accession>A0A1Z1MSD4</accession>
<keyword evidence="1" id="KW-0934">Plastid</keyword>
<reference evidence="1" key="1">
    <citation type="journal article" date="2017" name="J. Phycol.">
        <title>Analysis of chloroplast genomes and a supermatrix inform reclassification of the Rhodomelaceae (Rhodophyta).</title>
        <authorList>
            <person name="Diaz-Tapia P."/>
            <person name="Maggs C.A."/>
            <person name="West J.A."/>
            <person name="Verbruggen H."/>
        </authorList>
    </citation>
    <scope>NUCLEOTIDE SEQUENCE</scope>
    <source>
        <strain evidence="1">PD1686</strain>
    </source>
</reference>
<geneLocation type="chloroplast" evidence="1"/>
<keyword evidence="1" id="KW-0150">Chloroplast</keyword>
<dbReference type="AlphaFoldDB" id="A0A1Z1MSD4"/>